<dbReference type="InterPro" id="IPR051681">
    <property type="entry name" value="Ser/Thr_Kinases-Pseudokinases"/>
</dbReference>
<evidence type="ECO:0000313" key="9">
    <source>
        <dbReference type="Proteomes" id="UP000054408"/>
    </source>
</evidence>
<dbReference type="Proteomes" id="UP000054408">
    <property type="component" value="Unassembled WGS sequence"/>
</dbReference>
<feature type="domain" description="Protein kinase" evidence="7">
    <location>
        <begin position="1058"/>
        <end position="1332"/>
    </location>
</feature>
<keyword evidence="8" id="KW-0418">Kinase</keyword>
<evidence type="ECO:0000256" key="4">
    <source>
        <dbReference type="PROSITE-ProRule" id="PRU10141"/>
    </source>
</evidence>
<keyword evidence="6" id="KW-0732">Signal</keyword>
<dbReference type="OrthoDB" id="4062651at2759"/>
<dbReference type="PROSITE" id="PS00107">
    <property type="entry name" value="PROTEIN_KINASE_ATP"/>
    <property type="match status" value="1"/>
</dbReference>
<dbReference type="STRING" id="461836.A0A0L0D910"/>
<evidence type="ECO:0000256" key="6">
    <source>
        <dbReference type="SAM" id="SignalP"/>
    </source>
</evidence>
<evidence type="ECO:0000259" key="7">
    <source>
        <dbReference type="PROSITE" id="PS50011"/>
    </source>
</evidence>
<gene>
    <name evidence="8" type="ORF">AMSG_00490</name>
</gene>
<keyword evidence="2 4" id="KW-0547">Nucleotide-binding</keyword>
<feature type="binding site" evidence="4">
    <location>
        <position position="573"/>
    </location>
    <ligand>
        <name>ATP</name>
        <dbReference type="ChEBI" id="CHEBI:30616"/>
    </ligand>
</feature>
<feature type="transmembrane region" description="Helical" evidence="5">
    <location>
        <begin position="494"/>
        <end position="518"/>
    </location>
</feature>
<protein>
    <submittedName>
        <fullName evidence="8">TKL protein kinase</fullName>
    </submittedName>
</protein>
<dbReference type="Gene3D" id="1.10.510.10">
    <property type="entry name" value="Transferase(Phosphotransferase) domain 1"/>
    <property type="match status" value="2"/>
</dbReference>
<dbReference type="PROSITE" id="PS00108">
    <property type="entry name" value="PROTEIN_KINASE_ST"/>
    <property type="match status" value="1"/>
</dbReference>
<dbReference type="Pfam" id="PF13290">
    <property type="entry name" value="CHB_HEX_C_1"/>
    <property type="match status" value="1"/>
</dbReference>
<keyword evidence="3 4" id="KW-0067">ATP-binding</keyword>
<dbReference type="SUPFAM" id="SSF56112">
    <property type="entry name" value="Protein kinase-like (PK-like)"/>
    <property type="match status" value="2"/>
</dbReference>
<dbReference type="RefSeq" id="XP_013762767.1">
    <property type="nucleotide sequence ID" value="XM_013907313.1"/>
</dbReference>
<evidence type="ECO:0000256" key="5">
    <source>
        <dbReference type="SAM" id="Phobius"/>
    </source>
</evidence>
<evidence type="ECO:0000256" key="1">
    <source>
        <dbReference type="ARBA" id="ARBA00022527"/>
    </source>
</evidence>
<keyword evidence="5" id="KW-1133">Transmembrane helix</keyword>
<keyword evidence="1" id="KW-0723">Serine/threonine-protein kinase</keyword>
<name>A0A0L0D910_THETB</name>
<dbReference type="InterPro" id="IPR001245">
    <property type="entry name" value="Ser-Thr/Tyr_kinase_cat_dom"/>
</dbReference>
<keyword evidence="5" id="KW-0472">Membrane</keyword>
<dbReference type="InterPro" id="IPR000719">
    <property type="entry name" value="Prot_kinase_dom"/>
</dbReference>
<evidence type="ECO:0000256" key="3">
    <source>
        <dbReference type="ARBA" id="ARBA00022840"/>
    </source>
</evidence>
<dbReference type="PANTHER" id="PTHR44329">
    <property type="entry name" value="SERINE/THREONINE-PROTEIN KINASE TNNI3K-RELATED"/>
    <property type="match status" value="1"/>
</dbReference>
<dbReference type="Gene3D" id="3.30.200.20">
    <property type="entry name" value="Phosphorylase Kinase, domain 1"/>
    <property type="match status" value="1"/>
</dbReference>
<dbReference type="GeneID" id="25560296"/>
<feature type="signal peptide" evidence="6">
    <location>
        <begin position="1"/>
        <end position="21"/>
    </location>
</feature>
<reference evidence="8 9" key="1">
    <citation type="submission" date="2010-05" db="EMBL/GenBank/DDBJ databases">
        <title>The Genome Sequence of Thecamonas trahens ATCC 50062.</title>
        <authorList>
            <consortium name="The Broad Institute Genome Sequencing Platform"/>
            <person name="Russ C."/>
            <person name="Cuomo C."/>
            <person name="Shea T."/>
            <person name="Young S.K."/>
            <person name="Zeng Q."/>
            <person name="Koehrsen M."/>
            <person name="Haas B."/>
            <person name="Borodovsky M."/>
            <person name="Guigo R."/>
            <person name="Alvarado L."/>
            <person name="Berlin A."/>
            <person name="Bochicchio J."/>
            <person name="Borenstein D."/>
            <person name="Chapman S."/>
            <person name="Chen Z."/>
            <person name="Freedman E."/>
            <person name="Gellesch M."/>
            <person name="Goldberg J."/>
            <person name="Griggs A."/>
            <person name="Gujja S."/>
            <person name="Heilman E."/>
            <person name="Heiman D."/>
            <person name="Hepburn T."/>
            <person name="Howarth C."/>
            <person name="Jen D."/>
            <person name="Larson L."/>
            <person name="Mehta T."/>
            <person name="Park D."/>
            <person name="Pearson M."/>
            <person name="Roberts A."/>
            <person name="Saif S."/>
            <person name="Shenoy N."/>
            <person name="Sisk P."/>
            <person name="Stolte C."/>
            <person name="Sykes S."/>
            <person name="Thomson T."/>
            <person name="Walk T."/>
            <person name="White J."/>
            <person name="Yandava C."/>
            <person name="Burger G."/>
            <person name="Gray M.W."/>
            <person name="Holland P.W.H."/>
            <person name="King N."/>
            <person name="Lang F.B.F."/>
            <person name="Roger A.J."/>
            <person name="Ruiz-Trillo I."/>
            <person name="Lander E."/>
            <person name="Nusbaum C."/>
        </authorList>
    </citation>
    <scope>NUCLEOTIDE SEQUENCE [LARGE SCALE GENOMIC DNA]</scope>
    <source>
        <strain evidence="8 9">ATCC 50062</strain>
    </source>
</reference>
<dbReference type="Pfam" id="PF07714">
    <property type="entry name" value="PK_Tyr_Ser-Thr"/>
    <property type="match status" value="2"/>
</dbReference>
<feature type="chain" id="PRO_5005537226" evidence="6">
    <location>
        <begin position="22"/>
        <end position="1335"/>
    </location>
</feature>
<dbReference type="GO" id="GO:0004674">
    <property type="term" value="F:protein serine/threonine kinase activity"/>
    <property type="evidence" value="ECO:0007669"/>
    <property type="project" value="UniProtKB-KW"/>
</dbReference>
<accession>A0A0L0D910</accession>
<keyword evidence="5" id="KW-0812">Transmembrane</keyword>
<evidence type="ECO:0000256" key="2">
    <source>
        <dbReference type="ARBA" id="ARBA00022741"/>
    </source>
</evidence>
<sequence>MVRRKQIAALIVAMIIVAAFADSGVQLRALVFNLDAAGGGVGHSVAAAVTAANTTTPALVIAQSLPVDLASYSPWLGSLVGPDLVPLHPAAGTAPPGTLPNPMFHDLPSPASPPPLPAIAALAANSLPLFGAISTCAFSPDELTGFELSPPITFSQLHAFCHRAVVLGRRCLGPAGNAPIPSLWFDHLALAMHGATYTHAFSLGFNVSFTSPEVNATVHLLRSFASAGYFGPSDQSPLLACGYDAAASGRNASIAFPHYNMPITWGAQASSSASDPLDVGVLGFAHFLAVPINAPFPALSRDLLGALDVARSSVAASGSAFPLWVGGRALATTPEAMLGYDLTSHATRLLDWSYITFSPPSFRSAWLSALEMFIDPAANVSLAQELQRLEAARLQHRLRLTLEPQAHPSPGHYKTAIAVQLTTLTANAVIYFTLDGSPPTAGAAQYSGPIVLASSGDVVVKAMAAGDGLSPSPVRTFVYGLDIADDGDSGMSSALLLAIIVPLVLYLTAIALVIRYLLSRSKSARVGASELRLSADADVAISQDELRVGTVVGVGAFGTVYRALWRGTEVAVKRAHRAFSKRQDVADFIEEARMLMSLRHRNIVMFMGIVLDPPSIVTEFLDRGSLYDVIHDGSIFLDASIVFQWAHNMAQGLEFLTLAGVVHADFKSLNVMFDASWVPKIVDFGMSSLRSDIEVKQVEAADASLPAEAQNLGSLFWAAPEILDRGPDALSVASDAYALAITLFELAARSDPYPNENPMAVALQVRTGRRPNIMLVPGELDSLASIITRMWHADPHQRLSLGEAARMLESLYEPSEVIYPSMQSIPTGTVVVIAVTFSNIEAALSDALVHTAHALKLFHSSIRETALEAGGTVVDWGLATVTVALHRPAQAVLALESLTQLDSALGSSKIGVVAVYGGVSKSRGDGGLATLVGSAMEALDELCRLTAVESEPGFHIQGELVSAFPGGPSDIDLDFIPISFEERRARYVADAAADDHCDRSAAPGKADLYSRSRIAEKGNSSLLDSLLALTAKGQSIKAEPDRVGSTFLISRDAIQDLIDESGEKMTGSYATLYPAELDGMGKVLIKVSLRQTYTPEDLVAYVSAMKRSAALVAGSPLLAAPISVCATPPLVSCVVPYLPLGSLEVLLVKAFRAASSGVDVDMPLTPATTLTIARSLVAALEVLHRDRGQYHGALRPTNVLLRGSDVADISGVVLCDFGLNAIKHNMATMTLAPSVAYMAPESLRGEPDAMESDIFVMGTLLFELTAHMQAFSGSNAVEVGFRIMRCQLPPLEHVRSRLLRDVITRCWMAEPSQRPNITSLKRALDAATQADFPGG</sequence>
<dbReference type="InterPro" id="IPR008271">
    <property type="entry name" value="Ser/Thr_kinase_AS"/>
</dbReference>
<dbReference type="InterPro" id="IPR011009">
    <property type="entry name" value="Kinase-like_dom_sf"/>
</dbReference>
<dbReference type="GO" id="GO:0005524">
    <property type="term" value="F:ATP binding"/>
    <property type="evidence" value="ECO:0007669"/>
    <property type="project" value="UniProtKB-UniRule"/>
</dbReference>
<keyword evidence="8" id="KW-0808">Transferase</keyword>
<dbReference type="InterPro" id="IPR017441">
    <property type="entry name" value="Protein_kinase_ATP_BS"/>
</dbReference>
<feature type="domain" description="Protein kinase" evidence="7">
    <location>
        <begin position="546"/>
        <end position="812"/>
    </location>
</feature>
<proteinExistence type="predicted"/>
<dbReference type="InterPro" id="IPR059177">
    <property type="entry name" value="GH29D-like_dom"/>
</dbReference>
<dbReference type="eggNOG" id="KOG0192">
    <property type="taxonomic scope" value="Eukaryota"/>
</dbReference>
<organism evidence="8 9">
    <name type="scientific">Thecamonas trahens ATCC 50062</name>
    <dbReference type="NCBI Taxonomy" id="461836"/>
    <lineage>
        <taxon>Eukaryota</taxon>
        <taxon>Apusozoa</taxon>
        <taxon>Apusomonadida</taxon>
        <taxon>Apusomonadidae</taxon>
        <taxon>Thecamonas</taxon>
    </lineage>
</organism>
<dbReference type="PROSITE" id="PS50011">
    <property type="entry name" value="PROTEIN_KINASE_DOM"/>
    <property type="match status" value="2"/>
</dbReference>
<keyword evidence="9" id="KW-1185">Reference proteome</keyword>
<evidence type="ECO:0000313" key="8">
    <source>
        <dbReference type="EMBL" id="KNC48715.1"/>
    </source>
</evidence>
<dbReference type="EMBL" id="GL349434">
    <property type="protein sequence ID" value="KNC48715.1"/>
    <property type="molecule type" value="Genomic_DNA"/>
</dbReference>